<proteinExistence type="predicted"/>
<comment type="caution">
    <text evidence="1">The sequence shown here is derived from an EMBL/GenBank/DDBJ whole genome shotgun (WGS) entry which is preliminary data.</text>
</comment>
<evidence type="ECO:0000313" key="2">
    <source>
        <dbReference type="Proteomes" id="UP000485058"/>
    </source>
</evidence>
<keyword evidence="2" id="KW-1185">Reference proteome</keyword>
<reference evidence="1 2" key="1">
    <citation type="submission" date="2020-02" db="EMBL/GenBank/DDBJ databases">
        <title>Draft genome sequence of Haematococcus lacustris strain NIES-144.</title>
        <authorList>
            <person name="Morimoto D."/>
            <person name="Nakagawa S."/>
            <person name="Yoshida T."/>
            <person name="Sawayama S."/>
        </authorList>
    </citation>
    <scope>NUCLEOTIDE SEQUENCE [LARGE SCALE GENOMIC DNA]</scope>
    <source>
        <strain evidence="1 2">NIES-144</strain>
    </source>
</reference>
<sequence>MFKLTSPTVDIRRHQLLLAPSTSGAFHRGCVHGCLSTAASSINQLDMRFVTYPAGLGIGAAMVGFAQWGVAKQIAELRGELLAANAGLAKQLADETSGIKIAMAEMKTDIAVMKRDIADIAKKLDAR</sequence>
<evidence type="ECO:0000313" key="1">
    <source>
        <dbReference type="EMBL" id="GFH17921.1"/>
    </source>
</evidence>
<organism evidence="1 2">
    <name type="scientific">Haematococcus lacustris</name>
    <name type="common">Green alga</name>
    <name type="synonym">Haematococcus pluvialis</name>
    <dbReference type="NCBI Taxonomy" id="44745"/>
    <lineage>
        <taxon>Eukaryota</taxon>
        <taxon>Viridiplantae</taxon>
        <taxon>Chlorophyta</taxon>
        <taxon>core chlorophytes</taxon>
        <taxon>Chlorophyceae</taxon>
        <taxon>CS clade</taxon>
        <taxon>Chlamydomonadales</taxon>
        <taxon>Haematococcaceae</taxon>
        <taxon>Haematococcus</taxon>
    </lineage>
</organism>
<dbReference type="Proteomes" id="UP000485058">
    <property type="component" value="Unassembled WGS sequence"/>
</dbReference>
<dbReference type="EMBL" id="BLLF01001223">
    <property type="protein sequence ID" value="GFH17921.1"/>
    <property type="molecule type" value="Genomic_DNA"/>
</dbReference>
<dbReference type="AlphaFoldDB" id="A0A699Z719"/>
<name>A0A699Z719_HAELA</name>
<gene>
    <name evidence="1" type="ORF">HaLaN_14645</name>
</gene>
<accession>A0A699Z719</accession>
<protein>
    <submittedName>
        <fullName evidence="1">Uncharacterized protein</fullName>
    </submittedName>
</protein>